<comment type="caution">
    <text evidence="2">The sequence shown here is derived from an EMBL/GenBank/DDBJ whole genome shotgun (WGS) entry which is preliminary data.</text>
</comment>
<gene>
    <name evidence="2" type="ORF">HA237_05895</name>
</gene>
<evidence type="ECO:0000259" key="1">
    <source>
        <dbReference type="Pfam" id="PF04542"/>
    </source>
</evidence>
<accession>A0A7J4ITN9</accession>
<proteinExistence type="predicted"/>
<dbReference type="SUPFAM" id="SSF88946">
    <property type="entry name" value="Sigma2 domain of RNA polymerase sigma factors"/>
    <property type="match status" value="1"/>
</dbReference>
<dbReference type="Pfam" id="PF04542">
    <property type="entry name" value="Sigma70_r2"/>
    <property type="match status" value="1"/>
</dbReference>
<sequence length="198" mass="23094">MKRVLYVPVTGRGRKPKLRRLSKSSSYSGVEREVVKQLRGTLKPAKAIAKDFGIPRSMVTTINRRHGCRSRYISYLVGQRLGLKWRELPKRNLLSVEHKNRIIKQNLRFIRNFAGKYREWGTKQDREDLMQQATLMAFEALDHYDPALCSERVFVLLVTRKVIRATGYDIRLQKKLFSSLDEFPLLESHATGKEKPHI</sequence>
<protein>
    <recommendedName>
        <fullName evidence="1">RNA polymerase sigma-70 region 2 domain-containing protein</fullName>
    </recommendedName>
</protein>
<dbReference type="InterPro" id="IPR007627">
    <property type="entry name" value="RNA_pol_sigma70_r2"/>
</dbReference>
<dbReference type="Gene3D" id="1.20.120.1810">
    <property type="match status" value="1"/>
</dbReference>
<dbReference type="AlphaFoldDB" id="A0A7J4ITN9"/>
<dbReference type="GO" id="GO:0003700">
    <property type="term" value="F:DNA-binding transcription factor activity"/>
    <property type="evidence" value="ECO:0007669"/>
    <property type="project" value="InterPro"/>
</dbReference>
<organism evidence="2 3">
    <name type="scientific">Candidatus Iainarchaeum sp</name>
    <dbReference type="NCBI Taxonomy" id="3101447"/>
    <lineage>
        <taxon>Archaea</taxon>
        <taxon>Candidatus Iainarchaeota</taxon>
        <taxon>Candidatus Iainarchaeia</taxon>
        <taxon>Candidatus Iainarchaeales</taxon>
        <taxon>Candidatus Iainarchaeaceae</taxon>
        <taxon>Candidatus Iainarchaeum</taxon>
    </lineage>
</organism>
<dbReference type="EMBL" id="DUFG01000028">
    <property type="protein sequence ID" value="HIH08871.1"/>
    <property type="molecule type" value="Genomic_DNA"/>
</dbReference>
<evidence type="ECO:0000313" key="3">
    <source>
        <dbReference type="Proteomes" id="UP000577419"/>
    </source>
</evidence>
<feature type="domain" description="RNA polymerase sigma-70 region 2" evidence="1">
    <location>
        <begin position="103"/>
        <end position="161"/>
    </location>
</feature>
<dbReference type="InterPro" id="IPR013325">
    <property type="entry name" value="RNA_pol_sigma_r2"/>
</dbReference>
<name>A0A7J4ITN9_9ARCH</name>
<evidence type="ECO:0000313" key="2">
    <source>
        <dbReference type="EMBL" id="HIH08871.1"/>
    </source>
</evidence>
<reference evidence="3" key="1">
    <citation type="journal article" date="2020" name="bioRxiv">
        <title>A rank-normalized archaeal taxonomy based on genome phylogeny resolves widespread incomplete and uneven classifications.</title>
        <authorList>
            <person name="Rinke C."/>
            <person name="Chuvochina M."/>
            <person name="Mussig A.J."/>
            <person name="Chaumeil P.-A."/>
            <person name="Waite D.W."/>
            <person name="Whitman W.B."/>
            <person name="Parks D.H."/>
            <person name="Hugenholtz P."/>
        </authorList>
    </citation>
    <scope>NUCLEOTIDE SEQUENCE [LARGE SCALE GENOMIC DNA]</scope>
</reference>
<dbReference type="Proteomes" id="UP000577419">
    <property type="component" value="Unassembled WGS sequence"/>
</dbReference>
<dbReference type="GO" id="GO:0006352">
    <property type="term" value="P:DNA-templated transcription initiation"/>
    <property type="evidence" value="ECO:0007669"/>
    <property type="project" value="InterPro"/>
</dbReference>